<dbReference type="InterPro" id="IPR004158">
    <property type="entry name" value="DUF247_pln"/>
</dbReference>
<sequence>MDSPDSYQNSREIGNSFKSLITRMGSSAADGETNYVINIMEVNEDRLASMHQKISEPPRLLTMAAGRSSCCIFRVPESLVDVNGKAYQPRIVSIGPYHRGKPQLRMIEEHKWRYLGFFLQRMKEKGLGLEDFFKAIQPLEMKARECYSETIQLSSDEFLEMMVLDGCFIIELFRKVGNLEPFEPDDPIVSMLWILPFFYRDFLRLENQIPFFLLECLFDLSKMPGEKSGPSLSKLALEFFNNAVQRPDEVISKYRDLKCHHLLDLVRASFIPSDQNFEQREFCAPTRMIHSVSKLRRAGIKLYPRKADSFLVITFRRGVIEMPPITIDDFMSSLLLNCVAFEQCHRSRIKHFTDYATLLDCLVNTYKDVEYLCQSNVFENYFGTEGEVARFINDMGKDTAFDINNCYLSKLFSDVHQYYRSSWHVQWASFKHTYFETPWSFISALAALILLLLTIAQTFYTIYAVYKPDKS</sequence>
<evidence type="ECO:0000313" key="2">
    <source>
        <dbReference type="Proteomes" id="UP000504621"/>
    </source>
</evidence>
<organism evidence="2 3">
    <name type="scientific">Herrania umbratica</name>
    <dbReference type="NCBI Taxonomy" id="108875"/>
    <lineage>
        <taxon>Eukaryota</taxon>
        <taxon>Viridiplantae</taxon>
        <taxon>Streptophyta</taxon>
        <taxon>Embryophyta</taxon>
        <taxon>Tracheophyta</taxon>
        <taxon>Spermatophyta</taxon>
        <taxon>Magnoliopsida</taxon>
        <taxon>eudicotyledons</taxon>
        <taxon>Gunneridae</taxon>
        <taxon>Pentapetalae</taxon>
        <taxon>rosids</taxon>
        <taxon>malvids</taxon>
        <taxon>Malvales</taxon>
        <taxon>Malvaceae</taxon>
        <taxon>Byttnerioideae</taxon>
        <taxon>Herrania</taxon>
    </lineage>
</organism>
<dbReference type="Proteomes" id="UP000504621">
    <property type="component" value="Unplaced"/>
</dbReference>
<dbReference type="RefSeq" id="XP_021289607.1">
    <property type="nucleotide sequence ID" value="XM_021433932.1"/>
</dbReference>
<keyword evidence="1" id="KW-0812">Transmembrane</keyword>
<dbReference type="GeneID" id="110420570"/>
<proteinExistence type="predicted"/>
<keyword evidence="1" id="KW-1133">Transmembrane helix</keyword>
<evidence type="ECO:0000256" key="1">
    <source>
        <dbReference type="SAM" id="Phobius"/>
    </source>
</evidence>
<protein>
    <submittedName>
        <fullName evidence="3">UPF0481 protein At3g47200-like</fullName>
    </submittedName>
</protein>
<dbReference type="PANTHER" id="PTHR31170">
    <property type="entry name" value="BNAC04G53230D PROTEIN"/>
    <property type="match status" value="1"/>
</dbReference>
<keyword evidence="2" id="KW-1185">Reference proteome</keyword>
<name>A0A6J1AQW5_9ROSI</name>
<dbReference type="PANTHER" id="PTHR31170:SF21">
    <property type="match status" value="1"/>
</dbReference>
<keyword evidence="1" id="KW-0472">Membrane</keyword>
<feature type="transmembrane region" description="Helical" evidence="1">
    <location>
        <begin position="439"/>
        <end position="466"/>
    </location>
</feature>
<dbReference type="AlphaFoldDB" id="A0A6J1AQW5"/>
<dbReference type="OrthoDB" id="658695at2759"/>
<accession>A0A6J1AQW5</accession>
<dbReference type="Pfam" id="PF03140">
    <property type="entry name" value="DUF247"/>
    <property type="match status" value="1"/>
</dbReference>
<gene>
    <name evidence="3" type="primary">LOC110420570</name>
</gene>
<evidence type="ECO:0000313" key="3">
    <source>
        <dbReference type="RefSeq" id="XP_021289607.1"/>
    </source>
</evidence>
<reference evidence="3" key="1">
    <citation type="submission" date="2025-08" db="UniProtKB">
        <authorList>
            <consortium name="RefSeq"/>
        </authorList>
    </citation>
    <scope>IDENTIFICATION</scope>
    <source>
        <tissue evidence="3">Leaf</tissue>
    </source>
</reference>